<dbReference type="EMBL" id="CP068108">
    <property type="protein sequence ID" value="QQU02065.1"/>
    <property type="molecule type" value="Genomic_DNA"/>
</dbReference>
<dbReference type="InterPro" id="IPR007048">
    <property type="entry name" value="IraD/Gp25-like"/>
</dbReference>
<dbReference type="Gene3D" id="3.10.450.40">
    <property type="match status" value="1"/>
</dbReference>
<evidence type="ECO:0000313" key="2">
    <source>
        <dbReference type="EMBL" id="QQU02065.1"/>
    </source>
</evidence>
<organism evidence="2 3">
    <name type="scientific">Myroides odoratus</name>
    <name type="common">Flavobacterium odoratum</name>
    <dbReference type="NCBI Taxonomy" id="256"/>
    <lineage>
        <taxon>Bacteria</taxon>
        <taxon>Pseudomonadati</taxon>
        <taxon>Bacteroidota</taxon>
        <taxon>Flavobacteriia</taxon>
        <taxon>Flavobacteriales</taxon>
        <taxon>Flavobacteriaceae</taxon>
        <taxon>Myroides</taxon>
    </lineage>
</organism>
<evidence type="ECO:0000313" key="3">
    <source>
        <dbReference type="Proteomes" id="UP000596202"/>
    </source>
</evidence>
<dbReference type="AlphaFoldDB" id="A0A9Q6ZIG5"/>
<proteinExistence type="predicted"/>
<gene>
    <name evidence="2" type="ORF">I6I88_17625</name>
</gene>
<protein>
    <submittedName>
        <fullName evidence="2">GPW/gp25 family protein</fullName>
    </submittedName>
</protein>
<dbReference type="RefSeq" id="WP_002988713.1">
    <property type="nucleotide sequence ID" value="NZ_CP139975.1"/>
</dbReference>
<dbReference type="Proteomes" id="UP000596202">
    <property type="component" value="Chromosome"/>
</dbReference>
<name>A0A9Q6ZIG5_MYROD</name>
<accession>A0A9Q6ZIG5</accession>
<reference evidence="2 3" key="1">
    <citation type="submission" date="2021-01" db="EMBL/GenBank/DDBJ databases">
        <title>FDA dAtabase for Regulatory Grade micrObial Sequences (FDA-ARGOS): Supporting development and validation of Infectious Disease Dx tests.</title>
        <authorList>
            <person name="Sproer C."/>
            <person name="Gronow S."/>
            <person name="Severitt S."/>
            <person name="Schroder I."/>
            <person name="Tallon L."/>
            <person name="Sadzewicz L."/>
            <person name="Zhao X."/>
            <person name="Boylan J."/>
            <person name="Ott S."/>
            <person name="Bowen H."/>
            <person name="Vavikolanu K."/>
            <person name="Mehta A."/>
            <person name="Aluvathingal J."/>
            <person name="Nadendla S."/>
            <person name="Lowell S."/>
            <person name="Myers T."/>
            <person name="Yan Y."/>
            <person name="Sichtig H."/>
        </authorList>
    </citation>
    <scope>NUCLEOTIDE SEQUENCE [LARGE SCALE GENOMIC DNA]</scope>
    <source>
        <strain evidence="2 3">FDAARGOS_1131</strain>
    </source>
</reference>
<dbReference type="Pfam" id="PF04965">
    <property type="entry name" value="GPW_gp25"/>
    <property type="match status" value="1"/>
</dbReference>
<dbReference type="OrthoDB" id="1161413at2"/>
<dbReference type="SUPFAM" id="SSF160719">
    <property type="entry name" value="gpW/gp25-like"/>
    <property type="match status" value="1"/>
</dbReference>
<sequence>MTEGVSLPTCSLAESIAQHIMLLVLTRKGENRFNPNYGNAVWDLEFDNAVTTVVWEQVFEESLLEQLTQYEPRICYPKIQVQVEYVEHNYGTKDFVEIRKKAKIGINAVLTEIGERFTFSTHIYLSPMAID</sequence>
<evidence type="ECO:0000259" key="1">
    <source>
        <dbReference type="Pfam" id="PF04965"/>
    </source>
</evidence>
<feature type="domain" description="IraD/Gp25-like" evidence="1">
    <location>
        <begin position="11"/>
        <end position="84"/>
    </location>
</feature>